<keyword evidence="3" id="KW-1185">Reference proteome</keyword>
<evidence type="ECO:0000313" key="3">
    <source>
        <dbReference type="Proteomes" id="UP000054928"/>
    </source>
</evidence>
<dbReference type="RefSeq" id="XP_024579511.1">
    <property type="nucleotide sequence ID" value="XM_024729100.1"/>
</dbReference>
<accession>A0A0P1AQL2</accession>
<protein>
    <submittedName>
        <fullName evidence="2">Uncharacterized protein</fullName>
    </submittedName>
</protein>
<feature type="signal peptide" evidence="1">
    <location>
        <begin position="1"/>
        <end position="16"/>
    </location>
</feature>
<reference evidence="3" key="1">
    <citation type="submission" date="2014-09" db="EMBL/GenBank/DDBJ databases">
        <authorList>
            <person name="Sharma Rahul"/>
            <person name="Thines Marco"/>
        </authorList>
    </citation>
    <scope>NUCLEOTIDE SEQUENCE [LARGE SCALE GENOMIC DNA]</scope>
</reference>
<sequence length="126" mass="13534">MRFNSTLSISISCVDALILSTITGRRPAGKWVAEDGNAMTLASFIAVDVEVVDTFRDAAKEKYKDSYLAGIATSDLTAFDAKSVATYSRGSLAEIDERVTLIVVVSDADDGDEGNISTFSVDNILW</sequence>
<dbReference type="AlphaFoldDB" id="A0A0P1AQL2"/>
<feature type="chain" id="PRO_5006058844" evidence="1">
    <location>
        <begin position="17"/>
        <end position="126"/>
    </location>
</feature>
<name>A0A0P1AQL2_PLAHL</name>
<organism evidence="2 3">
    <name type="scientific">Plasmopara halstedii</name>
    <name type="common">Downy mildew of sunflower</name>
    <dbReference type="NCBI Taxonomy" id="4781"/>
    <lineage>
        <taxon>Eukaryota</taxon>
        <taxon>Sar</taxon>
        <taxon>Stramenopiles</taxon>
        <taxon>Oomycota</taxon>
        <taxon>Peronosporomycetes</taxon>
        <taxon>Peronosporales</taxon>
        <taxon>Peronosporaceae</taxon>
        <taxon>Plasmopara</taxon>
    </lineage>
</organism>
<dbReference type="GeneID" id="36408413"/>
<dbReference type="EMBL" id="CCYD01000653">
    <property type="protein sequence ID" value="CEG43142.1"/>
    <property type="molecule type" value="Genomic_DNA"/>
</dbReference>
<keyword evidence="1" id="KW-0732">Signal</keyword>
<dbReference type="OrthoDB" id="168319at2759"/>
<dbReference type="Proteomes" id="UP000054928">
    <property type="component" value="Unassembled WGS sequence"/>
</dbReference>
<proteinExistence type="predicted"/>
<evidence type="ECO:0000313" key="2">
    <source>
        <dbReference type="EMBL" id="CEG43142.1"/>
    </source>
</evidence>
<evidence type="ECO:0000256" key="1">
    <source>
        <dbReference type="SAM" id="SignalP"/>
    </source>
</evidence>